<dbReference type="SMART" id="SM00073">
    <property type="entry name" value="HPT"/>
    <property type="match status" value="1"/>
</dbReference>
<dbReference type="GO" id="GO:0005524">
    <property type="term" value="F:ATP binding"/>
    <property type="evidence" value="ECO:0007669"/>
    <property type="project" value="UniProtKB-KW"/>
</dbReference>
<dbReference type="CDD" id="cd00088">
    <property type="entry name" value="HPT"/>
    <property type="match status" value="1"/>
</dbReference>
<dbReference type="InterPro" id="IPR005467">
    <property type="entry name" value="His_kinase_dom"/>
</dbReference>
<protein>
    <recommendedName>
        <fullName evidence="3">Chemotaxis protein CheA</fullName>
        <ecNumber evidence="2">2.7.13.3</ecNumber>
    </recommendedName>
</protein>
<feature type="modified residue" description="Phosphohistidine" evidence="12">
    <location>
        <position position="46"/>
    </location>
</feature>
<dbReference type="CDD" id="cd16916">
    <property type="entry name" value="HATPase_CheA-like"/>
    <property type="match status" value="1"/>
</dbReference>
<dbReference type="SUPFAM" id="SSF47384">
    <property type="entry name" value="Homodimeric domain of signal transducing histidine kinase"/>
    <property type="match status" value="1"/>
</dbReference>
<evidence type="ECO:0000259" key="16">
    <source>
        <dbReference type="PROSITE" id="PS50894"/>
    </source>
</evidence>
<comment type="function">
    <text evidence="11">Involved in the transmission of sensory signals from the chemoreceptors to the flagellar motors. CheA is autophosphorylated; it can transfer its phosphate group to either CheB or CheY.</text>
</comment>
<feature type="region of interest" description="Disordered" evidence="13">
    <location>
        <begin position="136"/>
        <end position="156"/>
    </location>
</feature>
<evidence type="ECO:0000256" key="3">
    <source>
        <dbReference type="ARBA" id="ARBA00021495"/>
    </source>
</evidence>
<feature type="domain" description="CheW-like" evidence="15">
    <location>
        <begin position="583"/>
        <end position="715"/>
    </location>
</feature>
<dbReference type="GO" id="GO:0005737">
    <property type="term" value="C:cytoplasm"/>
    <property type="evidence" value="ECO:0007669"/>
    <property type="project" value="InterPro"/>
</dbReference>
<dbReference type="InterPro" id="IPR002545">
    <property type="entry name" value="CheW-lke_dom"/>
</dbReference>
<evidence type="ECO:0000256" key="11">
    <source>
        <dbReference type="ARBA" id="ARBA00035100"/>
    </source>
</evidence>
<dbReference type="Gene3D" id="1.10.287.560">
    <property type="entry name" value="Histidine kinase CheA-like, homodimeric domain"/>
    <property type="match status" value="1"/>
</dbReference>
<evidence type="ECO:0000256" key="6">
    <source>
        <dbReference type="ARBA" id="ARBA00022679"/>
    </source>
</evidence>
<keyword evidence="7" id="KW-0547">Nucleotide-binding</keyword>
<dbReference type="InterPro" id="IPR036890">
    <property type="entry name" value="HATPase_C_sf"/>
</dbReference>
<keyword evidence="6" id="KW-0808">Transferase</keyword>
<dbReference type="InterPro" id="IPR003594">
    <property type="entry name" value="HATPase_dom"/>
</dbReference>
<evidence type="ECO:0000256" key="13">
    <source>
        <dbReference type="SAM" id="MobiDB-lite"/>
    </source>
</evidence>
<dbReference type="KEGG" id="ddz:DSYM_14290"/>
<dbReference type="Proteomes" id="UP000662914">
    <property type="component" value="Chromosome"/>
</dbReference>
<reference evidence="17" key="1">
    <citation type="journal article" name="DNA Res.">
        <title>The physiological potential of anammox bacteria as revealed by their core genome structure.</title>
        <authorList>
            <person name="Okubo T."/>
            <person name="Toyoda A."/>
            <person name="Fukuhara K."/>
            <person name="Uchiyama I."/>
            <person name="Harigaya Y."/>
            <person name="Kuroiwa M."/>
            <person name="Suzuki T."/>
            <person name="Murakami Y."/>
            <person name="Suwa Y."/>
            <person name="Takami H."/>
        </authorList>
    </citation>
    <scope>NUCLEOTIDE SEQUENCE</scope>
    <source>
        <strain evidence="17">317325-3</strain>
    </source>
</reference>
<evidence type="ECO:0000313" key="17">
    <source>
        <dbReference type="EMBL" id="BBO20730.1"/>
    </source>
</evidence>
<accession>A0A809QZ81</accession>
<dbReference type="EMBL" id="AP021857">
    <property type="protein sequence ID" value="BBO20730.1"/>
    <property type="molecule type" value="Genomic_DNA"/>
</dbReference>
<evidence type="ECO:0000256" key="2">
    <source>
        <dbReference type="ARBA" id="ARBA00012438"/>
    </source>
</evidence>
<organism evidence="17 18">
    <name type="scientific">Candidatus Desulfobacillus denitrificans</name>
    <dbReference type="NCBI Taxonomy" id="2608985"/>
    <lineage>
        <taxon>Bacteria</taxon>
        <taxon>Pseudomonadati</taxon>
        <taxon>Pseudomonadota</taxon>
        <taxon>Betaproteobacteria</taxon>
        <taxon>Candidatus Desulfobacillus</taxon>
    </lineage>
</organism>
<dbReference type="AlphaFoldDB" id="A0A809QZ81"/>
<evidence type="ECO:0000256" key="7">
    <source>
        <dbReference type="ARBA" id="ARBA00022741"/>
    </source>
</evidence>
<dbReference type="InterPro" id="IPR008207">
    <property type="entry name" value="Sig_transdc_His_kin_Hpt_dom"/>
</dbReference>
<evidence type="ECO:0000259" key="15">
    <source>
        <dbReference type="PROSITE" id="PS50851"/>
    </source>
</evidence>
<evidence type="ECO:0000259" key="14">
    <source>
        <dbReference type="PROSITE" id="PS50109"/>
    </source>
</evidence>
<dbReference type="SUPFAM" id="SSF55874">
    <property type="entry name" value="ATPase domain of HSP90 chaperone/DNA topoisomerase II/histidine kinase"/>
    <property type="match status" value="1"/>
</dbReference>
<dbReference type="PROSITE" id="PS50851">
    <property type="entry name" value="CHEW"/>
    <property type="match status" value="1"/>
</dbReference>
<dbReference type="PANTHER" id="PTHR43395:SF10">
    <property type="entry name" value="CHEMOTAXIS PROTEIN CHEA"/>
    <property type="match status" value="1"/>
</dbReference>
<keyword evidence="10" id="KW-0902">Two-component regulatory system</keyword>
<dbReference type="EC" id="2.7.13.3" evidence="2"/>
<comment type="catalytic activity">
    <reaction evidence="1">
        <text>ATP + protein L-histidine = ADP + protein N-phospho-L-histidine.</text>
        <dbReference type="EC" id="2.7.13.3"/>
    </reaction>
</comment>
<dbReference type="Pfam" id="PF01627">
    <property type="entry name" value="Hpt"/>
    <property type="match status" value="1"/>
</dbReference>
<keyword evidence="8" id="KW-0418">Kinase</keyword>
<feature type="domain" description="HPt" evidence="16">
    <location>
        <begin position="1"/>
        <end position="103"/>
    </location>
</feature>
<dbReference type="InterPro" id="IPR036097">
    <property type="entry name" value="HisK_dim/P_sf"/>
</dbReference>
<dbReference type="Pfam" id="PF02895">
    <property type="entry name" value="H-kinase_dim"/>
    <property type="match status" value="1"/>
</dbReference>
<dbReference type="PANTHER" id="PTHR43395">
    <property type="entry name" value="SENSOR HISTIDINE KINASE CHEA"/>
    <property type="match status" value="1"/>
</dbReference>
<dbReference type="InterPro" id="IPR037257">
    <property type="entry name" value="T2SS_E_N_sf"/>
</dbReference>
<evidence type="ECO:0000256" key="4">
    <source>
        <dbReference type="ARBA" id="ARBA00022500"/>
    </source>
</evidence>
<keyword evidence="5 12" id="KW-0597">Phosphoprotein</keyword>
<dbReference type="InterPro" id="IPR036641">
    <property type="entry name" value="HPT_dom_sf"/>
</dbReference>
<dbReference type="Pfam" id="PF02518">
    <property type="entry name" value="HATPase_c"/>
    <property type="match status" value="1"/>
</dbReference>
<keyword evidence="4" id="KW-0145">Chemotaxis</keyword>
<dbReference type="InterPro" id="IPR036061">
    <property type="entry name" value="CheW-like_dom_sf"/>
</dbReference>
<evidence type="ECO:0000256" key="10">
    <source>
        <dbReference type="ARBA" id="ARBA00023012"/>
    </source>
</evidence>
<dbReference type="GO" id="GO:0000155">
    <property type="term" value="F:phosphorelay sensor kinase activity"/>
    <property type="evidence" value="ECO:0007669"/>
    <property type="project" value="InterPro"/>
</dbReference>
<dbReference type="PROSITE" id="PS50894">
    <property type="entry name" value="HPT"/>
    <property type="match status" value="1"/>
</dbReference>
<dbReference type="SUPFAM" id="SSF50341">
    <property type="entry name" value="CheW-like"/>
    <property type="match status" value="1"/>
</dbReference>
<evidence type="ECO:0000256" key="12">
    <source>
        <dbReference type="PROSITE-ProRule" id="PRU00110"/>
    </source>
</evidence>
<dbReference type="SMART" id="SM00260">
    <property type="entry name" value="CheW"/>
    <property type="match status" value="1"/>
</dbReference>
<dbReference type="PROSITE" id="PS50109">
    <property type="entry name" value="HIS_KIN"/>
    <property type="match status" value="1"/>
</dbReference>
<dbReference type="SMART" id="SM00387">
    <property type="entry name" value="HATPase_c"/>
    <property type="match status" value="1"/>
</dbReference>
<dbReference type="InterPro" id="IPR004358">
    <property type="entry name" value="Sig_transdc_His_kin-like_C"/>
</dbReference>
<dbReference type="SUPFAM" id="SSF47226">
    <property type="entry name" value="Histidine-containing phosphotransfer domain, HPT domain"/>
    <property type="match status" value="1"/>
</dbReference>
<evidence type="ECO:0000256" key="8">
    <source>
        <dbReference type="ARBA" id="ARBA00022777"/>
    </source>
</evidence>
<keyword evidence="9" id="KW-0067">ATP-binding</keyword>
<evidence type="ECO:0000256" key="9">
    <source>
        <dbReference type="ARBA" id="ARBA00022840"/>
    </source>
</evidence>
<dbReference type="Gene3D" id="3.30.565.10">
    <property type="entry name" value="Histidine kinase-like ATPase, C-terminal domain"/>
    <property type="match status" value="1"/>
</dbReference>
<dbReference type="SMART" id="SM01231">
    <property type="entry name" value="H-kinase_dim"/>
    <property type="match status" value="1"/>
</dbReference>
<proteinExistence type="predicted"/>
<gene>
    <name evidence="17" type="ORF">DSYM_14290</name>
</gene>
<dbReference type="InterPro" id="IPR004105">
    <property type="entry name" value="CheA-like_dim"/>
</dbReference>
<dbReference type="SUPFAM" id="SSF160246">
    <property type="entry name" value="EspE N-terminal domain-like"/>
    <property type="match status" value="1"/>
</dbReference>
<evidence type="ECO:0000256" key="5">
    <source>
        <dbReference type="ARBA" id="ARBA00022553"/>
    </source>
</evidence>
<dbReference type="FunFam" id="2.30.30.40:FF:000048">
    <property type="entry name" value="Chemotaxis protein CheA, putative"/>
    <property type="match status" value="1"/>
</dbReference>
<evidence type="ECO:0000313" key="18">
    <source>
        <dbReference type="Proteomes" id="UP000662914"/>
    </source>
</evidence>
<dbReference type="Gene3D" id="2.30.30.40">
    <property type="entry name" value="SH3 Domains"/>
    <property type="match status" value="1"/>
</dbReference>
<dbReference type="CDD" id="cd00731">
    <property type="entry name" value="CheA_reg"/>
    <property type="match status" value="1"/>
</dbReference>
<dbReference type="FunFam" id="3.30.565.10:FF:000016">
    <property type="entry name" value="Chemotaxis protein CheA, putative"/>
    <property type="match status" value="1"/>
</dbReference>
<evidence type="ECO:0000256" key="1">
    <source>
        <dbReference type="ARBA" id="ARBA00000085"/>
    </source>
</evidence>
<dbReference type="GO" id="GO:0006935">
    <property type="term" value="P:chemotaxis"/>
    <property type="evidence" value="ECO:0007669"/>
    <property type="project" value="UniProtKB-KW"/>
</dbReference>
<dbReference type="Pfam" id="PF01584">
    <property type="entry name" value="CheW"/>
    <property type="match status" value="1"/>
</dbReference>
<dbReference type="PRINTS" id="PR00344">
    <property type="entry name" value="BCTRLSENSOR"/>
</dbReference>
<dbReference type="InterPro" id="IPR037006">
    <property type="entry name" value="CheA-like_homodim_sf"/>
</dbReference>
<sequence length="738" mass="79778">MNLDAALQTYIVESRELLLSMEDSLLLLEREPDNADAINATFRAIHTIKGSAGLFGLDDIVRFTHVVESLLDRARDREIAVDDRLTALLLECGDHIGHLVGTAAGEQPADPAALEARQAALLERLGQFSPAGVPELAQSAAPPLEREAELSRDGGGPVGNGSWHISLRFGRDVLRNGMDPASFLRYLATLGDVVSTTTLCDALPPAAEMDPESCYLGFEIELKSEASKETIEGAFEFVREDCLIRILPPNSKIEEFLQLIADLPESNERLGEILVASGAVTQAELQHALRTQQASGDGKARVGEILVDEHVVQETVVQAALDKQKQIKDKRAAESRFVRVDAAKLEELINQVGEMVIAGASATLLARRTADGALHEAMSLMGRLVEEIRDSALSLRMVEIGETFHRFQRVVRDVSRELGKEIALEISGGETELDKTVVEKITDPLTHLVRNSIDHGIEPAAVRAARGKPAGGTIRLNAYHESGSIVIEVADDGGGLDRDRILRKAIEKGIVAPTQALADQEICNLVFEPGFSTADQVTNLSGRGVGMDVVRRNIEALRGSIDLDSRPGEGTTFRIRLPLTLAIIDGFLIEVGDASLVVPLDMVVECLELAETDKRAAATRHYLNLRGDVLPFIRLRELLVLEGEPARRENVVVVQFGGQKAGLVVDQLLGEFQTVIKPLGQVFRHLRGISGSTILGSGEVALILDVPALVQQAASRESEQTASVTQSVRPGMATTAIL</sequence>
<name>A0A809QZ81_9PROT</name>
<feature type="domain" description="Histidine kinase" evidence="14">
    <location>
        <begin position="381"/>
        <end position="581"/>
    </location>
</feature>
<dbReference type="InterPro" id="IPR051315">
    <property type="entry name" value="Bact_Chemotaxis_CheA"/>
</dbReference>
<dbReference type="Gene3D" id="1.20.120.160">
    <property type="entry name" value="HPT domain"/>
    <property type="match status" value="1"/>
</dbReference>